<name>A0A370TC74_9HELO</name>
<dbReference type="Pfam" id="PF00026">
    <property type="entry name" value="Asp"/>
    <property type="match status" value="1"/>
</dbReference>
<dbReference type="GeneID" id="43602083"/>
<dbReference type="EMBL" id="NPIC01000011">
    <property type="protein sequence ID" value="RDL31832.1"/>
    <property type="molecule type" value="Genomic_DNA"/>
</dbReference>
<dbReference type="PROSITE" id="PS51767">
    <property type="entry name" value="PEPTIDASE_A1"/>
    <property type="match status" value="1"/>
</dbReference>
<dbReference type="OrthoDB" id="15189at2759"/>
<dbReference type="Proteomes" id="UP000254866">
    <property type="component" value="Unassembled WGS sequence"/>
</dbReference>
<accession>A0A370TC74</accession>
<evidence type="ECO:0000313" key="3">
    <source>
        <dbReference type="Proteomes" id="UP000254866"/>
    </source>
</evidence>
<sequence length="257" mass="27045">MRSLSTLEVFSSAVWPLQCTVLPVPWSAGTSTTSSHISLGFWFGEFTVGGSSNISLLIDTGSGDVVLNPGIYVPGKASQTLNITFENSYGSTESNGTGSSTVKGALYRDEMSFGSLTSQQDFGSITRSGKSPIQGSGIVSFSGPIFGQFPTNSLSFFQTLCTQKKVSQCRFGLVLGADGMGAQVLGELDTSLYDGELNTAPILEPWVVSGDIVIDGKTIATDHIIEMDSGTANPNPKLPVLGLYYSTPPLAHPEPLV</sequence>
<evidence type="ECO:0000313" key="2">
    <source>
        <dbReference type="EMBL" id="RDL31832.1"/>
    </source>
</evidence>
<protein>
    <recommendedName>
        <fullName evidence="1">Peptidase A1 domain-containing protein</fullName>
    </recommendedName>
</protein>
<dbReference type="STRING" id="2656787.A0A370TC74"/>
<proteinExistence type="predicted"/>
<keyword evidence="3" id="KW-1185">Reference proteome</keyword>
<dbReference type="InterPro" id="IPR033121">
    <property type="entry name" value="PEPTIDASE_A1"/>
</dbReference>
<comment type="caution">
    <text evidence="2">The sequence shown here is derived from an EMBL/GenBank/DDBJ whole genome shotgun (WGS) entry which is preliminary data.</text>
</comment>
<organism evidence="2 3">
    <name type="scientific">Venustampulla echinocandica</name>
    <dbReference type="NCBI Taxonomy" id="2656787"/>
    <lineage>
        <taxon>Eukaryota</taxon>
        <taxon>Fungi</taxon>
        <taxon>Dikarya</taxon>
        <taxon>Ascomycota</taxon>
        <taxon>Pezizomycotina</taxon>
        <taxon>Leotiomycetes</taxon>
        <taxon>Helotiales</taxon>
        <taxon>Pleuroascaceae</taxon>
        <taxon>Venustampulla</taxon>
    </lineage>
</organism>
<dbReference type="InterPro" id="IPR034164">
    <property type="entry name" value="Pepsin-like_dom"/>
</dbReference>
<reference evidence="2 3" key="1">
    <citation type="journal article" date="2018" name="IMA Fungus">
        <title>IMA Genome-F 9: Draft genome sequence of Annulohypoxylon stygium, Aspergillus mulundensis, Berkeleyomyces basicola (syn. Thielaviopsis basicola), Ceratocystis smalleyi, two Cercospora beticola strains, Coleophoma cylindrospora, Fusarium fracticaudum, Phialophora cf. hyalina, and Morchella septimelata.</title>
        <authorList>
            <person name="Wingfield B.D."/>
            <person name="Bills G.F."/>
            <person name="Dong Y."/>
            <person name="Huang W."/>
            <person name="Nel W.J."/>
            <person name="Swalarsk-Parry B.S."/>
            <person name="Vaghefi N."/>
            <person name="Wilken P.M."/>
            <person name="An Z."/>
            <person name="de Beer Z.W."/>
            <person name="De Vos L."/>
            <person name="Chen L."/>
            <person name="Duong T.A."/>
            <person name="Gao Y."/>
            <person name="Hammerbacher A."/>
            <person name="Kikkert J.R."/>
            <person name="Li Y."/>
            <person name="Li H."/>
            <person name="Li K."/>
            <person name="Li Q."/>
            <person name="Liu X."/>
            <person name="Ma X."/>
            <person name="Naidoo K."/>
            <person name="Pethybridge S.J."/>
            <person name="Sun J."/>
            <person name="Steenkamp E.T."/>
            <person name="van der Nest M.A."/>
            <person name="van Wyk S."/>
            <person name="Wingfield M.J."/>
            <person name="Xiong C."/>
            <person name="Yue Q."/>
            <person name="Zhang X."/>
        </authorList>
    </citation>
    <scope>NUCLEOTIDE SEQUENCE [LARGE SCALE GENOMIC DNA]</scope>
    <source>
        <strain evidence="2 3">BP 5553</strain>
    </source>
</reference>
<dbReference type="RefSeq" id="XP_031865764.1">
    <property type="nucleotide sequence ID" value="XM_032017857.1"/>
</dbReference>
<gene>
    <name evidence="2" type="ORF">BP5553_09234</name>
</gene>
<feature type="domain" description="Peptidase A1" evidence="1">
    <location>
        <begin position="42"/>
        <end position="257"/>
    </location>
</feature>
<dbReference type="AlphaFoldDB" id="A0A370TC74"/>
<dbReference type="InterPro" id="IPR021109">
    <property type="entry name" value="Peptidase_aspartic_dom_sf"/>
</dbReference>
<dbReference type="Gene3D" id="2.40.70.10">
    <property type="entry name" value="Acid Proteases"/>
    <property type="match status" value="1"/>
</dbReference>
<dbReference type="CDD" id="cd05471">
    <property type="entry name" value="pepsin_like"/>
    <property type="match status" value="1"/>
</dbReference>
<evidence type="ECO:0000259" key="1">
    <source>
        <dbReference type="PROSITE" id="PS51767"/>
    </source>
</evidence>
<dbReference type="SUPFAM" id="SSF50630">
    <property type="entry name" value="Acid proteases"/>
    <property type="match status" value="1"/>
</dbReference>